<dbReference type="SMART" id="SM00028">
    <property type="entry name" value="TPR"/>
    <property type="match status" value="4"/>
</dbReference>
<accession>A0A1Y6F2J1</accession>
<dbReference type="OrthoDB" id="5592888at2"/>
<proteinExistence type="predicted"/>
<feature type="signal peptide" evidence="4">
    <location>
        <begin position="1"/>
        <end position="28"/>
    </location>
</feature>
<evidence type="ECO:0000256" key="4">
    <source>
        <dbReference type="SAM" id="SignalP"/>
    </source>
</evidence>
<dbReference type="EMBL" id="FXWH01000001">
    <property type="protein sequence ID" value="SMQ69017.1"/>
    <property type="molecule type" value="Genomic_DNA"/>
</dbReference>
<dbReference type="Gene3D" id="1.25.40.10">
    <property type="entry name" value="Tetratricopeptide repeat domain"/>
    <property type="match status" value="3"/>
</dbReference>
<dbReference type="PANTHER" id="PTHR44186">
    <property type="match status" value="1"/>
</dbReference>
<gene>
    <name evidence="5" type="ORF">SAMN06297229_1722</name>
</gene>
<protein>
    <submittedName>
        <fullName evidence="5">Uncharacterized protein</fullName>
    </submittedName>
</protein>
<evidence type="ECO:0000313" key="6">
    <source>
        <dbReference type="Proteomes" id="UP000194450"/>
    </source>
</evidence>
<sequence>MMQNLYKAVIRASVVVGAGLMMALPASAQVNVNYDLPSAEVIQERKDNRKNQAVGERVGRRIMSAFELYEADDMQGAIAELADLSPSEAFDVAYVNRFLGAFYASEDQTDKGIPLLKQSVDADVLGWSDQSAALKTLADLYLQEEDYNNALRYYDRWLQFTGDANPDVFLRIANAYYELKQYDKVIKPADMALQNFDKPNKNPYILKMASYYEREMFADAITVLEEGLNVIPTEKGWWNQLANFYMLEERIDKALETIEVAYLAGYLNSENQHRVLIQLYANNEIPYKAAMLMAKHIDAGDIEENTRNAQSAARNFEGAREFEKAAEWYGRSAALAESSAEKGDLYRRQGVALIRAEEYARAADALNQALQFDLDKEGAVHMALAEAYLYTRDYRQALDAATTAQQFDSERRSARSWAGYIRNIAERRGVSL</sequence>
<feature type="chain" id="PRO_5012283269" evidence="4">
    <location>
        <begin position="29"/>
        <end position="432"/>
    </location>
</feature>
<keyword evidence="2 3" id="KW-0802">TPR repeat</keyword>
<dbReference type="SUPFAM" id="SSF48452">
    <property type="entry name" value="TPR-like"/>
    <property type="match status" value="3"/>
</dbReference>
<dbReference type="PANTHER" id="PTHR44186:SF1">
    <property type="entry name" value="BARDET-BIEDL SYNDROME 4 PROTEIN"/>
    <property type="match status" value="1"/>
</dbReference>
<dbReference type="Proteomes" id="UP000194450">
    <property type="component" value="Unassembled WGS sequence"/>
</dbReference>
<evidence type="ECO:0000256" key="3">
    <source>
        <dbReference type="PROSITE-ProRule" id="PRU00339"/>
    </source>
</evidence>
<evidence type="ECO:0000313" key="5">
    <source>
        <dbReference type="EMBL" id="SMQ69017.1"/>
    </source>
</evidence>
<dbReference type="RefSeq" id="WP_086434749.1">
    <property type="nucleotide sequence ID" value="NZ_FXWH01000001.1"/>
</dbReference>
<evidence type="ECO:0000256" key="2">
    <source>
        <dbReference type="ARBA" id="ARBA00022803"/>
    </source>
</evidence>
<dbReference type="InterPro" id="IPR019734">
    <property type="entry name" value="TPR_rpt"/>
</dbReference>
<feature type="repeat" description="TPR" evidence="3">
    <location>
        <begin position="131"/>
        <end position="164"/>
    </location>
</feature>
<dbReference type="PROSITE" id="PS50005">
    <property type="entry name" value="TPR"/>
    <property type="match status" value="1"/>
</dbReference>
<dbReference type="InterPro" id="IPR011990">
    <property type="entry name" value="TPR-like_helical_dom_sf"/>
</dbReference>
<name>A0A1Y6F2J1_9GAMM</name>
<keyword evidence="1" id="KW-0677">Repeat</keyword>
<organism evidence="5 6">
    <name type="scientific">Pseudidiomarina planktonica</name>
    <dbReference type="NCBI Taxonomy" id="1323738"/>
    <lineage>
        <taxon>Bacteria</taxon>
        <taxon>Pseudomonadati</taxon>
        <taxon>Pseudomonadota</taxon>
        <taxon>Gammaproteobacteria</taxon>
        <taxon>Alteromonadales</taxon>
        <taxon>Idiomarinaceae</taxon>
        <taxon>Pseudidiomarina</taxon>
    </lineage>
</organism>
<evidence type="ECO:0000256" key="1">
    <source>
        <dbReference type="ARBA" id="ARBA00022737"/>
    </source>
</evidence>
<dbReference type="AlphaFoldDB" id="A0A1Y6F2J1"/>
<keyword evidence="6" id="KW-1185">Reference proteome</keyword>
<reference evidence="6" key="1">
    <citation type="submission" date="2017-04" db="EMBL/GenBank/DDBJ databases">
        <authorList>
            <person name="Varghese N."/>
            <person name="Submissions S."/>
        </authorList>
    </citation>
    <scope>NUCLEOTIDE SEQUENCE [LARGE SCALE GENOMIC DNA]</scope>
</reference>
<keyword evidence="4" id="KW-0732">Signal</keyword>